<dbReference type="CDD" id="cd01127">
    <property type="entry name" value="TrwB_TraG_TraD_VirD4"/>
    <property type="match status" value="1"/>
</dbReference>
<dbReference type="RefSeq" id="WP_135182557.1">
    <property type="nucleotide sequence ID" value="NZ_JADGKZ010000015.1"/>
</dbReference>
<comment type="caution">
    <text evidence="9">The sequence shown here is derived from an EMBL/GenBank/DDBJ whole genome shotgun (WGS) entry which is preliminary data.</text>
</comment>
<dbReference type="AlphaFoldDB" id="A0A4Y9J848"/>
<dbReference type="PANTHER" id="PTHR37937:SF1">
    <property type="entry name" value="CONJUGATIVE TRANSFER: DNA TRANSPORT"/>
    <property type="match status" value="1"/>
</dbReference>
<evidence type="ECO:0000313" key="9">
    <source>
        <dbReference type="EMBL" id="TFU97190.1"/>
    </source>
</evidence>
<evidence type="ECO:0000256" key="8">
    <source>
        <dbReference type="SAM" id="Phobius"/>
    </source>
</evidence>
<feature type="transmembrane region" description="Helical" evidence="8">
    <location>
        <begin position="65"/>
        <end position="87"/>
    </location>
</feature>
<sequence>MSIVVVKKRKFWPYAILSLFLFYLFHWLWKLYEVSPVPNPLEDIFGISRIEWTLVHLGEKSWIDLAMTGNSLLAGMVGVVCALLFYLRRQTVGTFRYGEEHGSARYATQEELDRLKDKDEYKNMILSQKARMGLYNRRLSFDRQVNKNVLGIGGTGDSKTRSLIKPNALQQNSSYLFTDTKGLLVHELGHSLEQAGYHIKIFDVITFLNSNKFNCFHYMRNELDIDRIAEAIVTATKRSDNRGEDFWIQAQMLLMRALIGYLYFDSQVSGYEANLPQLSDIARYLDRQDPEVESVVERMFEDLEKELPDNYANRQWQLFKLFKSETRTSVYAMVASIVSVFDHDVVRRLVETDNMEIDTWNLQKTAVFVMMPEVNPAYQFLTSLFFSIVFDVTFKTADDILLGRRTDIDYPLHLQIEGDEWAQVGKVPHLAAVIAVIRSREISLKMMIQSKSQLEKLYGKEDTKTIINNCGSIIYLGGSDDDTLKWLSERSGPGTIDDRNASENRGRNGSSSIQNSKIKRELLTPHEISTIGITETLVFVNRHNVFRDQKFDLDSHPRASFLGNHPKDDTWYRYVRYMSDIEEFRGQVRPSRLIELAEEEVEKVA</sequence>
<keyword evidence="5 8" id="KW-1133">Transmembrane helix</keyword>
<feature type="compositionally biased region" description="Basic and acidic residues" evidence="7">
    <location>
        <begin position="496"/>
        <end position="506"/>
    </location>
</feature>
<dbReference type="InterPro" id="IPR027417">
    <property type="entry name" value="P-loop_NTPase"/>
</dbReference>
<gene>
    <name evidence="9" type="ORF">E4T82_09325</name>
</gene>
<dbReference type="Proteomes" id="UP000297253">
    <property type="component" value="Unassembled WGS sequence"/>
</dbReference>
<evidence type="ECO:0000256" key="1">
    <source>
        <dbReference type="ARBA" id="ARBA00004651"/>
    </source>
</evidence>
<evidence type="ECO:0000256" key="7">
    <source>
        <dbReference type="SAM" id="MobiDB-lite"/>
    </source>
</evidence>
<keyword evidence="3" id="KW-1003">Cell membrane</keyword>
<comment type="similarity">
    <text evidence="2">Belongs to the VirD4/TraG family.</text>
</comment>
<evidence type="ECO:0000256" key="6">
    <source>
        <dbReference type="ARBA" id="ARBA00023136"/>
    </source>
</evidence>
<feature type="transmembrane region" description="Helical" evidence="8">
    <location>
        <begin position="12"/>
        <end position="29"/>
    </location>
</feature>
<comment type="subcellular location">
    <subcellularLocation>
        <location evidence="1">Cell membrane</location>
        <topology evidence="1">Multi-pass membrane protein</topology>
    </subcellularLocation>
</comment>
<dbReference type="InterPro" id="IPR003688">
    <property type="entry name" value="TraG/VirD4"/>
</dbReference>
<dbReference type="NCBIfam" id="NF045973">
    <property type="entry name" value="conju_CD1115"/>
    <property type="match status" value="1"/>
</dbReference>
<accession>A0A4Y9J848</accession>
<protein>
    <submittedName>
        <fullName evidence="9">Type IV secretory system conjugative DNA transfer family protein</fullName>
    </submittedName>
</protein>
<dbReference type="PANTHER" id="PTHR37937">
    <property type="entry name" value="CONJUGATIVE TRANSFER: DNA TRANSPORT"/>
    <property type="match status" value="1"/>
</dbReference>
<evidence type="ECO:0000256" key="5">
    <source>
        <dbReference type="ARBA" id="ARBA00022989"/>
    </source>
</evidence>
<feature type="region of interest" description="Disordered" evidence="7">
    <location>
        <begin position="487"/>
        <end position="516"/>
    </location>
</feature>
<evidence type="ECO:0000256" key="3">
    <source>
        <dbReference type="ARBA" id="ARBA00022475"/>
    </source>
</evidence>
<evidence type="ECO:0000313" key="10">
    <source>
        <dbReference type="Proteomes" id="UP000297253"/>
    </source>
</evidence>
<dbReference type="EMBL" id="SPPD01000015">
    <property type="protein sequence ID" value="TFU97190.1"/>
    <property type="molecule type" value="Genomic_DNA"/>
</dbReference>
<keyword evidence="4 8" id="KW-0812">Transmembrane</keyword>
<dbReference type="InterPro" id="IPR051539">
    <property type="entry name" value="T4SS-coupling_protein"/>
</dbReference>
<evidence type="ECO:0000256" key="4">
    <source>
        <dbReference type="ARBA" id="ARBA00022692"/>
    </source>
</evidence>
<organism evidence="9 10">
    <name type="scientific">Streptococcus cuniculi</name>
    <dbReference type="NCBI Taxonomy" id="1432788"/>
    <lineage>
        <taxon>Bacteria</taxon>
        <taxon>Bacillati</taxon>
        <taxon>Bacillota</taxon>
        <taxon>Bacilli</taxon>
        <taxon>Lactobacillales</taxon>
        <taxon>Streptococcaceae</taxon>
        <taxon>Streptococcus</taxon>
    </lineage>
</organism>
<feature type="compositionally biased region" description="Polar residues" evidence="7">
    <location>
        <begin position="507"/>
        <end position="516"/>
    </location>
</feature>
<dbReference type="SUPFAM" id="SSF52540">
    <property type="entry name" value="P-loop containing nucleoside triphosphate hydrolases"/>
    <property type="match status" value="1"/>
</dbReference>
<keyword evidence="6 8" id="KW-0472">Membrane</keyword>
<dbReference type="Gene3D" id="3.40.50.300">
    <property type="entry name" value="P-loop containing nucleotide triphosphate hydrolases"/>
    <property type="match status" value="1"/>
</dbReference>
<dbReference type="GO" id="GO:0005886">
    <property type="term" value="C:plasma membrane"/>
    <property type="evidence" value="ECO:0007669"/>
    <property type="project" value="UniProtKB-SubCell"/>
</dbReference>
<reference evidence="9 10" key="1">
    <citation type="submission" date="2019-03" db="EMBL/GenBank/DDBJ databases">
        <title>Diversity of the mouse oral microbiome.</title>
        <authorList>
            <person name="Joseph S."/>
            <person name="Aduse-Opoku J."/>
            <person name="Curtis M."/>
            <person name="Wade W."/>
            <person name="Hashim A."/>
        </authorList>
    </citation>
    <scope>NUCLEOTIDE SEQUENCE [LARGE SCALE GENOMIC DNA]</scope>
    <source>
        <strain evidence="9 10">WM131</strain>
    </source>
</reference>
<evidence type="ECO:0000256" key="2">
    <source>
        <dbReference type="ARBA" id="ARBA00008806"/>
    </source>
</evidence>
<dbReference type="OrthoDB" id="9766496at2"/>
<dbReference type="Pfam" id="PF02534">
    <property type="entry name" value="T4SS-DNA_transf"/>
    <property type="match status" value="1"/>
</dbReference>
<name>A0A4Y9J848_9STRE</name>
<proteinExistence type="inferred from homology"/>